<dbReference type="GO" id="GO:0006302">
    <property type="term" value="P:double-strand break repair"/>
    <property type="evidence" value="ECO:0007669"/>
    <property type="project" value="TreeGrafter"/>
</dbReference>
<evidence type="ECO:0000256" key="9">
    <source>
        <dbReference type="ARBA" id="ARBA00023204"/>
    </source>
</evidence>
<keyword evidence="6" id="KW-0227">DNA damage</keyword>
<keyword evidence="11" id="KW-1133">Transmembrane helix</keyword>
<dbReference type="EMBL" id="BRXX01000091">
    <property type="protein sequence ID" value="GMH89201.1"/>
    <property type="molecule type" value="Genomic_DNA"/>
</dbReference>
<gene>
    <name evidence="13" type="ORF">TrVE_jg3141</name>
</gene>
<dbReference type="Proteomes" id="UP001165160">
    <property type="component" value="Unassembled WGS sequence"/>
</dbReference>
<organism evidence="13 14">
    <name type="scientific">Triparma verrucosa</name>
    <dbReference type="NCBI Taxonomy" id="1606542"/>
    <lineage>
        <taxon>Eukaryota</taxon>
        <taxon>Sar</taxon>
        <taxon>Stramenopiles</taxon>
        <taxon>Ochrophyta</taxon>
        <taxon>Bolidophyceae</taxon>
        <taxon>Parmales</taxon>
        <taxon>Triparmaceae</taxon>
        <taxon>Triparma</taxon>
    </lineage>
</organism>
<keyword evidence="11" id="KW-0812">Transmembrane</keyword>
<keyword evidence="9" id="KW-0234">DNA repair</keyword>
<dbReference type="PANTHER" id="PTHR15822:SF4">
    <property type="entry name" value="TYROSYL-DNA PHOSPHODIESTERASE 2"/>
    <property type="match status" value="1"/>
</dbReference>
<keyword evidence="14" id="KW-1185">Reference proteome</keyword>
<keyword evidence="4" id="KW-0540">Nuclease</keyword>
<dbReference type="GO" id="GO:0004518">
    <property type="term" value="F:nuclease activity"/>
    <property type="evidence" value="ECO:0007669"/>
    <property type="project" value="UniProtKB-KW"/>
</dbReference>
<dbReference type="GO" id="GO:0005737">
    <property type="term" value="C:cytoplasm"/>
    <property type="evidence" value="ECO:0007669"/>
    <property type="project" value="TreeGrafter"/>
</dbReference>
<sequence length="383" mass="42929">MDEFPLLPSNSPLSYSLLNLNILGEPRGDSANLEKRLKVITNSITNPLHDQPDILCFQEAFLPYTRDALSSGLSNDYTLHFARQHNPIPPLAGFLPCVLLATLFYLIFPTPPRSTTLAVLMTTSPLFLFVLIRVAFAFNVLNLPYSKPVSLLAKSRLDFMGTVIAFKKSSIKSSTLLHKEGFSHSLRGYPFPPLNPSSLLIYFIQHTFFRPGFLISSCTLPSSRKVLVCNVHLVLGYPNPSRRLQVKRVLDVIRSLQDDCCYDSVVISGDFNAPTCDEAFRILEDEGWVDMSLKHGKKQPTWVKKNELCEFEADEFGLNRGSSERIDFCFVKNAGSDVNGRCWNVFDGIEGEICSDHYGLRVEVNGTETKSPKSVIDHITDLT</sequence>
<evidence type="ECO:0000256" key="4">
    <source>
        <dbReference type="ARBA" id="ARBA00022722"/>
    </source>
</evidence>
<comment type="cofactor">
    <cofactor evidence="1">
        <name>Mn(2+)</name>
        <dbReference type="ChEBI" id="CHEBI:29035"/>
    </cofactor>
</comment>
<dbReference type="GO" id="GO:0070260">
    <property type="term" value="F:5'-tyrosyl-DNA phosphodiesterase activity"/>
    <property type="evidence" value="ECO:0007669"/>
    <property type="project" value="TreeGrafter"/>
</dbReference>
<comment type="subcellular location">
    <subcellularLocation>
        <location evidence="3">Nucleus</location>
        <location evidence="3">PML body</location>
    </subcellularLocation>
</comment>
<dbReference type="InterPro" id="IPR036691">
    <property type="entry name" value="Endo/exonu/phosph_ase_sf"/>
</dbReference>
<dbReference type="GO" id="GO:0046872">
    <property type="term" value="F:metal ion binding"/>
    <property type="evidence" value="ECO:0007669"/>
    <property type="project" value="UniProtKB-KW"/>
</dbReference>
<evidence type="ECO:0000256" key="1">
    <source>
        <dbReference type="ARBA" id="ARBA00001936"/>
    </source>
</evidence>
<name>A0A9W7BDU1_9STRA</name>
<feature type="transmembrane region" description="Helical" evidence="11">
    <location>
        <begin position="115"/>
        <end position="138"/>
    </location>
</feature>
<dbReference type="GO" id="GO:0003697">
    <property type="term" value="F:single-stranded DNA binding"/>
    <property type="evidence" value="ECO:0007669"/>
    <property type="project" value="TreeGrafter"/>
</dbReference>
<dbReference type="AlphaFoldDB" id="A0A9W7BDU1"/>
<dbReference type="Gene3D" id="3.60.10.10">
    <property type="entry name" value="Endonuclease/exonuclease/phosphatase"/>
    <property type="match status" value="1"/>
</dbReference>
<protein>
    <recommendedName>
        <fullName evidence="12">Endonuclease/exonuclease/phosphatase domain-containing protein</fullName>
    </recommendedName>
</protein>
<feature type="transmembrane region" description="Helical" evidence="11">
    <location>
        <begin position="88"/>
        <end position="108"/>
    </location>
</feature>
<evidence type="ECO:0000256" key="10">
    <source>
        <dbReference type="ARBA" id="ARBA00023242"/>
    </source>
</evidence>
<comment type="caution">
    <text evidence="13">The sequence shown here is derived from an EMBL/GenBank/DDBJ whole genome shotgun (WGS) entry which is preliminary data.</text>
</comment>
<evidence type="ECO:0000259" key="12">
    <source>
        <dbReference type="Pfam" id="PF03372"/>
    </source>
</evidence>
<keyword evidence="5" id="KW-0479">Metal-binding</keyword>
<accession>A0A9W7BDU1</accession>
<evidence type="ECO:0000313" key="14">
    <source>
        <dbReference type="Proteomes" id="UP001165160"/>
    </source>
</evidence>
<keyword evidence="10" id="KW-0539">Nucleus</keyword>
<reference evidence="14" key="1">
    <citation type="journal article" date="2023" name="Commun. Biol.">
        <title>Genome analysis of Parmales, the sister group of diatoms, reveals the evolutionary specialization of diatoms from phago-mixotrophs to photoautotrophs.</title>
        <authorList>
            <person name="Ban H."/>
            <person name="Sato S."/>
            <person name="Yoshikawa S."/>
            <person name="Yamada K."/>
            <person name="Nakamura Y."/>
            <person name="Ichinomiya M."/>
            <person name="Sato N."/>
            <person name="Blanc-Mathieu R."/>
            <person name="Endo H."/>
            <person name="Kuwata A."/>
            <person name="Ogata H."/>
        </authorList>
    </citation>
    <scope>NUCLEOTIDE SEQUENCE [LARGE SCALE GENOMIC DNA]</scope>
    <source>
        <strain evidence="14">NIES 3699</strain>
    </source>
</reference>
<evidence type="ECO:0000256" key="11">
    <source>
        <dbReference type="SAM" id="Phobius"/>
    </source>
</evidence>
<keyword evidence="11" id="KW-0472">Membrane</keyword>
<evidence type="ECO:0000256" key="3">
    <source>
        <dbReference type="ARBA" id="ARBA00004322"/>
    </source>
</evidence>
<feature type="domain" description="Endonuclease/exonuclease/phosphatase" evidence="12">
    <location>
        <begin position="20"/>
        <end position="357"/>
    </location>
</feature>
<evidence type="ECO:0000313" key="13">
    <source>
        <dbReference type="EMBL" id="GMH89201.1"/>
    </source>
</evidence>
<evidence type="ECO:0000256" key="6">
    <source>
        <dbReference type="ARBA" id="ARBA00022763"/>
    </source>
</evidence>
<dbReference type="InterPro" id="IPR005135">
    <property type="entry name" value="Endo/exonuclease/phosphatase"/>
</dbReference>
<keyword evidence="7" id="KW-0378">Hydrolase</keyword>
<evidence type="ECO:0000256" key="7">
    <source>
        <dbReference type="ARBA" id="ARBA00022801"/>
    </source>
</evidence>
<proteinExistence type="predicted"/>
<dbReference type="InterPro" id="IPR051547">
    <property type="entry name" value="TDP2-like"/>
</dbReference>
<evidence type="ECO:0000256" key="2">
    <source>
        <dbReference type="ARBA" id="ARBA00001946"/>
    </source>
</evidence>
<comment type="cofactor">
    <cofactor evidence="2">
        <name>Mg(2+)</name>
        <dbReference type="ChEBI" id="CHEBI:18420"/>
    </cofactor>
</comment>
<evidence type="ECO:0000256" key="5">
    <source>
        <dbReference type="ARBA" id="ARBA00022723"/>
    </source>
</evidence>
<evidence type="ECO:0000256" key="8">
    <source>
        <dbReference type="ARBA" id="ARBA00022842"/>
    </source>
</evidence>
<dbReference type="Pfam" id="PF03372">
    <property type="entry name" value="Exo_endo_phos"/>
    <property type="match status" value="1"/>
</dbReference>
<dbReference type="PANTHER" id="PTHR15822">
    <property type="entry name" value="TRAF AND TNF RECEPTOR-ASSOCIATED PROTEIN"/>
    <property type="match status" value="1"/>
</dbReference>
<dbReference type="SUPFAM" id="SSF56219">
    <property type="entry name" value="DNase I-like"/>
    <property type="match status" value="1"/>
</dbReference>
<keyword evidence="8" id="KW-0460">Magnesium</keyword>